<protein>
    <submittedName>
        <fullName evidence="2">Co-chaperonin GroES</fullName>
    </submittedName>
</protein>
<dbReference type="SUPFAM" id="SSF50129">
    <property type="entry name" value="GroES-like"/>
    <property type="match status" value="1"/>
</dbReference>
<organism evidence="2">
    <name type="scientific">uncultured virus</name>
    <dbReference type="NCBI Taxonomy" id="340016"/>
    <lineage>
        <taxon>Viruses</taxon>
        <taxon>environmental samples</taxon>
    </lineage>
</organism>
<reference evidence="2" key="1">
    <citation type="submission" date="2016-03" db="EMBL/GenBank/DDBJ databases">
        <title>Novel chaperonins are prevalent in the virioplankton and link to viral biology and ecology.</title>
        <authorList>
            <person name="Marine R.L."/>
            <person name="Nasko D.J."/>
            <person name="Polson S.W."/>
            <person name="Wommack K.E."/>
        </authorList>
    </citation>
    <scope>NUCLEOTIDE SEQUENCE</scope>
</reference>
<dbReference type="GO" id="GO:0005524">
    <property type="term" value="F:ATP binding"/>
    <property type="evidence" value="ECO:0007669"/>
    <property type="project" value="InterPro"/>
</dbReference>
<dbReference type="InterPro" id="IPR011032">
    <property type="entry name" value="GroES-like_sf"/>
</dbReference>
<gene>
    <name evidence="2" type="primary">groES</name>
</gene>
<sequence>MPVSNTRINGTFKPLRKGIAVKEMEFGEQKTASGLIIASDDGKVGGIHPRWGEVMAIGPEQEDVSIGQWVLVAHGRWSRGFELNGETVRTVDPNDVLGIQDQAPSNDILTPTAGHQTRAYEGKVSVGKMEV</sequence>
<dbReference type="InterPro" id="IPR037124">
    <property type="entry name" value="Chaperonin_GroES_sf"/>
</dbReference>
<evidence type="ECO:0000256" key="1">
    <source>
        <dbReference type="ARBA" id="ARBA00023186"/>
    </source>
</evidence>
<accession>A0A221S4C4</accession>
<dbReference type="GO" id="GO:0044183">
    <property type="term" value="F:protein folding chaperone"/>
    <property type="evidence" value="ECO:0007669"/>
    <property type="project" value="InterPro"/>
</dbReference>
<proteinExistence type="predicted"/>
<keyword evidence="1" id="KW-0143">Chaperone</keyword>
<dbReference type="EMBL" id="KU971073">
    <property type="protein sequence ID" value="ASN63667.1"/>
    <property type="molecule type" value="Genomic_DNA"/>
</dbReference>
<evidence type="ECO:0000313" key="2">
    <source>
        <dbReference type="EMBL" id="ASN63667.1"/>
    </source>
</evidence>
<dbReference type="Gene3D" id="2.30.33.40">
    <property type="entry name" value="GroES chaperonin"/>
    <property type="match status" value="1"/>
</dbReference>
<dbReference type="Pfam" id="PF00166">
    <property type="entry name" value="Cpn10"/>
    <property type="match status" value="1"/>
</dbReference>
<dbReference type="SMART" id="SM00883">
    <property type="entry name" value="Cpn10"/>
    <property type="match status" value="1"/>
</dbReference>
<name>A0A221S4C4_9VIRU</name>
<dbReference type="InterPro" id="IPR020818">
    <property type="entry name" value="Chaperonin_GroES"/>
</dbReference>